<dbReference type="OrthoDB" id="414075at2759"/>
<keyword evidence="4" id="KW-0809">Transit peptide</keyword>
<evidence type="ECO:0000256" key="8">
    <source>
        <dbReference type="ARBA" id="ARBA00035190"/>
    </source>
</evidence>
<keyword evidence="3 10" id="KW-0378">Hydrolase</keyword>
<evidence type="ECO:0000256" key="1">
    <source>
        <dbReference type="ARBA" id="ARBA00004173"/>
    </source>
</evidence>
<evidence type="ECO:0000313" key="11">
    <source>
        <dbReference type="Proteomes" id="UP000267251"/>
    </source>
</evidence>
<evidence type="ECO:0000256" key="2">
    <source>
        <dbReference type="ARBA" id="ARBA00009070"/>
    </source>
</evidence>
<reference evidence="11" key="1">
    <citation type="journal article" date="2018" name="Nat. Microbiol.">
        <title>Leveraging single-cell genomics to expand the fungal tree of life.</title>
        <authorList>
            <person name="Ahrendt S.R."/>
            <person name="Quandt C.A."/>
            <person name="Ciobanu D."/>
            <person name="Clum A."/>
            <person name="Salamov A."/>
            <person name="Andreopoulos B."/>
            <person name="Cheng J.F."/>
            <person name="Woyke T."/>
            <person name="Pelin A."/>
            <person name="Henrissat B."/>
            <person name="Reynolds N.K."/>
            <person name="Benny G.L."/>
            <person name="Smith M.E."/>
            <person name="James T.Y."/>
            <person name="Grigoriev I.V."/>
        </authorList>
    </citation>
    <scope>NUCLEOTIDE SEQUENCE [LARGE SCALE GENOMIC DNA]</scope>
</reference>
<dbReference type="InterPro" id="IPR020084">
    <property type="entry name" value="NUDIX_hydrolase_CS"/>
</dbReference>
<dbReference type="GO" id="GO:0005743">
    <property type="term" value="C:mitochondrial inner membrane"/>
    <property type="evidence" value="ECO:0007669"/>
    <property type="project" value="UniProtKB-ARBA"/>
</dbReference>
<proteinExistence type="inferred from homology"/>
<dbReference type="InterPro" id="IPR000086">
    <property type="entry name" value="NUDIX_hydrolase_dom"/>
</dbReference>
<dbReference type="Pfam" id="PF11788">
    <property type="entry name" value="MRP-L46"/>
    <property type="match status" value="1"/>
</dbReference>
<sequence length="247" mass="27909">MDGDAQPRTTAKADRLFKAGIVLTRPPIILPEPNRFAKLYYAHRQGQADDMAAPFPVDFYFKKGSIAEKAWMEKEAAAGKTKGGRDLEATIAPITEVGGVTLEPRENNKRNGDVRSLERHLDRTLYLIVKKPRTEHAWAMPQGLVEGEEQLHETAMRELHEECGQDMNVWLVARGPIGHYAYEHTGDSGSSKTQESSVYFLKAHILAGQCRPDGKEVEDFAWVTRDEMSKYVSPQYYKVVKKMLSEQ</sequence>
<dbReference type="GO" id="GO:0016787">
    <property type="term" value="F:hydrolase activity"/>
    <property type="evidence" value="ECO:0007669"/>
    <property type="project" value="UniProtKB-KW"/>
</dbReference>
<dbReference type="PANTHER" id="PTHR13124:SF12">
    <property type="entry name" value="LARGE RIBOSOMAL SUBUNIT PROTEIN ML46"/>
    <property type="match status" value="1"/>
</dbReference>
<evidence type="ECO:0000256" key="7">
    <source>
        <dbReference type="ARBA" id="ARBA00023274"/>
    </source>
</evidence>
<dbReference type="FunFam" id="3.90.79.10:FF:000018">
    <property type="entry name" value="39S ribosomal protein L46, mitochondrial"/>
    <property type="match status" value="1"/>
</dbReference>
<dbReference type="AlphaFoldDB" id="A0A4P9Y771"/>
<dbReference type="EMBL" id="KZ987772">
    <property type="protein sequence ID" value="RKP14956.1"/>
    <property type="molecule type" value="Genomic_DNA"/>
</dbReference>
<dbReference type="InterPro" id="IPR033650">
    <property type="entry name" value="Ribosomal_mL46_NUDIX"/>
</dbReference>
<keyword evidence="11" id="KW-1185">Reference proteome</keyword>
<keyword evidence="6" id="KW-0496">Mitochondrion</keyword>
<organism evidence="10 11">
    <name type="scientific">Piptocephalis cylindrospora</name>
    <dbReference type="NCBI Taxonomy" id="1907219"/>
    <lineage>
        <taxon>Eukaryota</taxon>
        <taxon>Fungi</taxon>
        <taxon>Fungi incertae sedis</taxon>
        <taxon>Zoopagomycota</taxon>
        <taxon>Zoopagomycotina</taxon>
        <taxon>Zoopagomycetes</taxon>
        <taxon>Zoopagales</taxon>
        <taxon>Piptocephalidaceae</taxon>
        <taxon>Piptocephalis</taxon>
    </lineage>
</organism>
<protein>
    <recommendedName>
        <fullName evidence="8">Large ribosomal subunit protein mL46</fullName>
    </recommendedName>
</protein>
<evidence type="ECO:0000259" key="9">
    <source>
        <dbReference type="PROSITE" id="PS51462"/>
    </source>
</evidence>
<dbReference type="InterPro" id="IPR021757">
    <property type="entry name" value="Ribosomal_mL46_N"/>
</dbReference>
<keyword evidence="5" id="KW-0689">Ribosomal protein</keyword>
<gene>
    <name evidence="10" type="ORF">BJ684DRAFT_18675</name>
</gene>
<evidence type="ECO:0000313" key="10">
    <source>
        <dbReference type="EMBL" id="RKP14956.1"/>
    </source>
</evidence>
<dbReference type="SUPFAM" id="SSF55811">
    <property type="entry name" value="Nudix"/>
    <property type="match status" value="1"/>
</dbReference>
<dbReference type="GO" id="GO:0003735">
    <property type="term" value="F:structural constituent of ribosome"/>
    <property type="evidence" value="ECO:0007669"/>
    <property type="project" value="InterPro"/>
</dbReference>
<dbReference type="Gene3D" id="3.90.79.10">
    <property type="entry name" value="Nucleoside Triphosphate Pyrophosphohydrolase"/>
    <property type="match status" value="1"/>
</dbReference>
<dbReference type="Pfam" id="PF00293">
    <property type="entry name" value="NUDIX"/>
    <property type="match status" value="1"/>
</dbReference>
<dbReference type="InterPro" id="IPR015797">
    <property type="entry name" value="NUDIX_hydrolase-like_dom_sf"/>
</dbReference>
<comment type="subcellular location">
    <subcellularLocation>
        <location evidence="1">Mitochondrion</location>
    </subcellularLocation>
</comment>
<dbReference type="PROSITE" id="PS51462">
    <property type="entry name" value="NUDIX"/>
    <property type="match status" value="1"/>
</dbReference>
<dbReference type="PROSITE" id="PS00893">
    <property type="entry name" value="NUDIX_BOX"/>
    <property type="match status" value="1"/>
</dbReference>
<dbReference type="GO" id="GO:0005762">
    <property type="term" value="C:mitochondrial large ribosomal subunit"/>
    <property type="evidence" value="ECO:0007669"/>
    <property type="project" value="TreeGrafter"/>
</dbReference>
<keyword evidence="7" id="KW-0687">Ribonucleoprotein</keyword>
<evidence type="ECO:0000256" key="6">
    <source>
        <dbReference type="ARBA" id="ARBA00023128"/>
    </source>
</evidence>
<name>A0A4P9Y771_9FUNG</name>
<feature type="domain" description="Nudix hydrolase" evidence="9">
    <location>
        <begin position="107"/>
        <end position="245"/>
    </location>
</feature>
<dbReference type="CDD" id="cd04661">
    <property type="entry name" value="NUDIX_MRP_L46"/>
    <property type="match status" value="1"/>
</dbReference>
<dbReference type="InterPro" id="IPR040008">
    <property type="entry name" value="Ribosomal_mL46"/>
</dbReference>
<dbReference type="PANTHER" id="PTHR13124">
    <property type="entry name" value="39S RIBOSOMAL PROTEIN L46, MITOCHONDRIAL PRECURSOR-RELATED"/>
    <property type="match status" value="1"/>
</dbReference>
<evidence type="ECO:0000256" key="5">
    <source>
        <dbReference type="ARBA" id="ARBA00022980"/>
    </source>
</evidence>
<comment type="similarity">
    <text evidence="2">Belongs to the mitochondrion-specific ribosomal protein mL46 family.</text>
</comment>
<accession>A0A4P9Y771</accession>
<dbReference type="Proteomes" id="UP000267251">
    <property type="component" value="Unassembled WGS sequence"/>
</dbReference>
<evidence type="ECO:0000256" key="4">
    <source>
        <dbReference type="ARBA" id="ARBA00022946"/>
    </source>
</evidence>
<evidence type="ECO:0000256" key="3">
    <source>
        <dbReference type="ARBA" id="ARBA00022801"/>
    </source>
</evidence>